<protein>
    <submittedName>
        <fullName evidence="2">Uncharacterized protein</fullName>
    </submittedName>
</protein>
<organism evidence="2 3">
    <name type="scientific">Bombiscardovia nodaiensis</name>
    <dbReference type="NCBI Taxonomy" id="2932181"/>
    <lineage>
        <taxon>Bacteria</taxon>
        <taxon>Bacillati</taxon>
        <taxon>Actinomycetota</taxon>
        <taxon>Actinomycetes</taxon>
        <taxon>Bifidobacteriales</taxon>
        <taxon>Bifidobacteriaceae</taxon>
        <taxon>Bombiscardovia</taxon>
    </lineage>
</organism>
<accession>A0ABM8B815</accession>
<keyword evidence="3" id="KW-1185">Reference proteome</keyword>
<dbReference type="Proteomes" id="UP001321766">
    <property type="component" value="Chromosome"/>
</dbReference>
<proteinExistence type="predicted"/>
<evidence type="ECO:0000313" key="2">
    <source>
        <dbReference type="EMBL" id="BDR53027.1"/>
    </source>
</evidence>
<feature type="compositionally biased region" description="Low complexity" evidence="1">
    <location>
        <begin position="19"/>
        <end position="34"/>
    </location>
</feature>
<feature type="region of interest" description="Disordered" evidence="1">
    <location>
        <begin position="1"/>
        <end position="51"/>
    </location>
</feature>
<name>A0ABM8B815_9BIFI</name>
<dbReference type="EMBL" id="AP026798">
    <property type="protein sequence ID" value="BDR53027.1"/>
    <property type="molecule type" value="Genomic_DNA"/>
</dbReference>
<sequence length="51" mass="5306">MSYEQQHSPVQADRHATAQPDQDGPQLPQGITADMAERAADAGATSTSPIG</sequence>
<evidence type="ECO:0000256" key="1">
    <source>
        <dbReference type="SAM" id="MobiDB-lite"/>
    </source>
</evidence>
<gene>
    <name evidence="2" type="ORF">KIM372_09340</name>
</gene>
<evidence type="ECO:0000313" key="3">
    <source>
        <dbReference type="Proteomes" id="UP001321766"/>
    </source>
</evidence>
<reference evidence="2 3" key="1">
    <citation type="journal article" date="2023" name="Microbiol. Spectr.">
        <title>Symbiosis of Carpenter Bees with Uncharacterized Lactic Acid Bacteria Showing NAD Auxotrophy.</title>
        <authorList>
            <person name="Kawasaki S."/>
            <person name="Ozawa K."/>
            <person name="Mori T."/>
            <person name="Yamamoto A."/>
            <person name="Ito M."/>
            <person name="Ohkuma M."/>
            <person name="Sakamoto M."/>
            <person name="Matsutani M."/>
        </authorList>
    </citation>
    <scope>NUCLEOTIDE SEQUENCE [LARGE SCALE GENOMIC DNA]</scope>
    <source>
        <strain evidence="2 3">Kim37-2</strain>
    </source>
</reference>